<keyword evidence="1" id="KW-0175">Coiled coil</keyword>
<accession>B0E070</accession>
<gene>
    <name evidence="3" type="ORF">LACBIDRAFT_334753</name>
</gene>
<evidence type="ECO:0000313" key="4">
    <source>
        <dbReference type="Proteomes" id="UP000001194"/>
    </source>
</evidence>
<protein>
    <submittedName>
        <fullName evidence="3">Predicted protein</fullName>
    </submittedName>
</protein>
<dbReference type="Proteomes" id="UP000001194">
    <property type="component" value="Unassembled WGS sequence"/>
</dbReference>
<dbReference type="GeneID" id="6085249"/>
<evidence type="ECO:0000256" key="2">
    <source>
        <dbReference type="SAM" id="MobiDB-lite"/>
    </source>
</evidence>
<dbReference type="KEGG" id="lbc:LACBIDRAFT_334753"/>
<evidence type="ECO:0000256" key="1">
    <source>
        <dbReference type="SAM" id="Coils"/>
    </source>
</evidence>
<dbReference type="EMBL" id="DS547159">
    <property type="protein sequence ID" value="EDQ99771.1"/>
    <property type="molecule type" value="Genomic_DNA"/>
</dbReference>
<dbReference type="InParanoid" id="B0E070"/>
<name>B0E070_LACBS</name>
<dbReference type="HOGENOM" id="CLU_541913_0_0_1"/>
<keyword evidence="4" id="KW-1185">Reference proteome</keyword>
<evidence type="ECO:0000313" key="3">
    <source>
        <dbReference type="EMBL" id="EDQ99771.1"/>
    </source>
</evidence>
<proteinExistence type="predicted"/>
<organism evidence="4">
    <name type="scientific">Laccaria bicolor (strain S238N-H82 / ATCC MYA-4686)</name>
    <name type="common">Bicoloured deceiver</name>
    <name type="synonym">Laccaria laccata var. bicolor</name>
    <dbReference type="NCBI Taxonomy" id="486041"/>
    <lineage>
        <taxon>Eukaryota</taxon>
        <taxon>Fungi</taxon>
        <taxon>Dikarya</taxon>
        <taxon>Basidiomycota</taxon>
        <taxon>Agaricomycotina</taxon>
        <taxon>Agaricomycetes</taxon>
        <taxon>Agaricomycetidae</taxon>
        <taxon>Agaricales</taxon>
        <taxon>Agaricineae</taxon>
        <taxon>Hydnangiaceae</taxon>
        <taxon>Laccaria</taxon>
    </lineage>
</organism>
<dbReference type="RefSeq" id="XP_001889607.1">
    <property type="nucleotide sequence ID" value="XM_001889572.1"/>
</dbReference>
<dbReference type="AlphaFoldDB" id="B0E070"/>
<feature type="region of interest" description="Disordered" evidence="2">
    <location>
        <begin position="1"/>
        <end position="40"/>
    </location>
</feature>
<feature type="compositionally biased region" description="Polar residues" evidence="2">
    <location>
        <begin position="14"/>
        <end position="30"/>
    </location>
</feature>
<reference evidence="3 4" key="1">
    <citation type="journal article" date="2008" name="Nature">
        <title>The genome of Laccaria bicolor provides insights into mycorrhizal symbiosis.</title>
        <authorList>
            <person name="Martin F."/>
            <person name="Aerts A."/>
            <person name="Ahren D."/>
            <person name="Brun A."/>
            <person name="Danchin E.G.J."/>
            <person name="Duchaussoy F."/>
            <person name="Gibon J."/>
            <person name="Kohler A."/>
            <person name="Lindquist E."/>
            <person name="Pereda V."/>
            <person name="Salamov A."/>
            <person name="Shapiro H.J."/>
            <person name="Wuyts J."/>
            <person name="Blaudez D."/>
            <person name="Buee M."/>
            <person name="Brokstein P."/>
            <person name="Canbaeck B."/>
            <person name="Cohen D."/>
            <person name="Courty P.E."/>
            <person name="Coutinho P.M."/>
            <person name="Delaruelle C."/>
            <person name="Detter J.C."/>
            <person name="Deveau A."/>
            <person name="DiFazio S."/>
            <person name="Duplessis S."/>
            <person name="Fraissinet-Tachet L."/>
            <person name="Lucic E."/>
            <person name="Frey-Klett P."/>
            <person name="Fourrey C."/>
            <person name="Feussner I."/>
            <person name="Gay G."/>
            <person name="Grimwood J."/>
            <person name="Hoegger P.J."/>
            <person name="Jain P."/>
            <person name="Kilaru S."/>
            <person name="Labbe J."/>
            <person name="Lin Y.C."/>
            <person name="Legue V."/>
            <person name="Le Tacon F."/>
            <person name="Marmeisse R."/>
            <person name="Melayah D."/>
            <person name="Montanini B."/>
            <person name="Muratet M."/>
            <person name="Nehls U."/>
            <person name="Niculita-Hirzel H."/>
            <person name="Oudot-Le Secq M.P."/>
            <person name="Peter M."/>
            <person name="Quesneville H."/>
            <person name="Rajashekar B."/>
            <person name="Reich M."/>
            <person name="Rouhier N."/>
            <person name="Schmutz J."/>
            <person name="Yin T."/>
            <person name="Chalot M."/>
            <person name="Henrissat B."/>
            <person name="Kuees U."/>
            <person name="Lucas S."/>
            <person name="Van de Peer Y."/>
            <person name="Podila G.K."/>
            <person name="Polle A."/>
            <person name="Pukkila P.J."/>
            <person name="Richardson P.M."/>
            <person name="Rouze P."/>
            <person name="Sanders I.R."/>
            <person name="Stajich J.E."/>
            <person name="Tunlid A."/>
            <person name="Tuskan G."/>
            <person name="Grigoriev I.V."/>
        </authorList>
    </citation>
    <scope>NUCLEOTIDE SEQUENCE [LARGE SCALE GENOMIC DNA]</scope>
    <source>
        <strain evidence="4">S238N-H82 / ATCC MYA-4686</strain>
    </source>
</reference>
<sequence>MTPTHDRRTTTVTNGHHNPQPSLTTHNQPGMPQHHKNNAATPRHQLWQENERLQHRRDNEDSDNVVCQPRCHVASSDVATKRRMTTNSLFVVRTDTTQRRCNANTGQRRLNNNTELPCDYDTGHGCATSSQMATTHAVITVHSRQWPSTKKSVDSVHTSSSGSKVYQCLPKWKEGVPRAISNLFAVAHLAKFLFAGHPFSILGNSILLRLPRWQRRRTPGGLLWLWIPNVFEVTSNPSWHLVPEYPHLASLLRILLTSSFFQGFVRIPHRRFQAFPLVPKTEGRPQVYPFNLVLSCSSALSHLIGSLPNPLQETIVSPSGIILTPRVTSSTYPLALHGASGSSPFSTIRESHFSQSLLLVFVAGTSHVVALTGRTLKRRGPQTSAVCGVDFLCQVDNSQGISPCLLAAVEEDGAAFGDCGGGFDGMNLVKLRPDPEGDRVVQKMALEELGELLEMAQKMDNMMQEQAEKVAEEIQEAMGDLMDEVSESSKTLAKLPVFKETKK</sequence>
<feature type="coiled-coil region" evidence="1">
    <location>
        <begin position="456"/>
        <end position="484"/>
    </location>
</feature>